<keyword evidence="1" id="KW-0547">Nucleotide-binding</keyword>
<dbReference type="PROSITE" id="PS51192">
    <property type="entry name" value="HELICASE_ATP_BIND_1"/>
    <property type="match status" value="1"/>
</dbReference>
<dbReference type="Pfam" id="PF00270">
    <property type="entry name" value="DEAD"/>
    <property type="match status" value="1"/>
</dbReference>
<evidence type="ECO:0000313" key="8">
    <source>
        <dbReference type="Proteomes" id="UP000186698"/>
    </source>
</evidence>
<organism evidence="8 9">
    <name type="scientific">Xenopus laevis</name>
    <name type="common">African clawed frog</name>
    <dbReference type="NCBI Taxonomy" id="8355"/>
    <lineage>
        <taxon>Eukaryota</taxon>
        <taxon>Metazoa</taxon>
        <taxon>Chordata</taxon>
        <taxon>Craniata</taxon>
        <taxon>Vertebrata</taxon>
        <taxon>Euteleostomi</taxon>
        <taxon>Amphibia</taxon>
        <taxon>Batrachia</taxon>
        <taxon>Anura</taxon>
        <taxon>Pipoidea</taxon>
        <taxon>Pipidae</taxon>
        <taxon>Xenopodinae</taxon>
        <taxon>Xenopus</taxon>
        <taxon>Xenopus</taxon>
    </lineage>
</organism>
<evidence type="ECO:0000256" key="5">
    <source>
        <dbReference type="SAM" id="MobiDB-lite"/>
    </source>
</evidence>
<dbReference type="SMART" id="SM00490">
    <property type="entry name" value="HELICc"/>
    <property type="match status" value="1"/>
</dbReference>
<dbReference type="GO" id="GO:0005524">
    <property type="term" value="F:ATP binding"/>
    <property type="evidence" value="ECO:0007669"/>
    <property type="project" value="UniProtKB-KW"/>
</dbReference>
<dbReference type="KEGG" id="xla:108719603"/>
<dbReference type="PROSITE" id="PS51194">
    <property type="entry name" value="HELICASE_CTER"/>
    <property type="match status" value="1"/>
</dbReference>
<sequence>MATQGSQDSGENLLDSQKEPAPESSELSNKTDISVQTQSLKKQRRKKNRDRLSKNNTEGPNTESESQMKNAEIIHGMHTFLVQKFSRAVFASLLNDYVESEFFLIDGDSLLLTCVLDQSLKAGQHLHFFYLVESYLLKLTNRGAKYAVVFFEDMAYFYHSRADLISLRTQLKLHLEHNTDTAVYTISNFLSAQWNTFLTDHHPYFLMVCDEGITLSQTYFFSMLMLSALKSKVDLVLTSGQEFDQLRIYGYHISASHHRKLYPLKNQKQVLQELIGPCAKLYGEHVQKFNSSDTIEKIKQTIKFLVEKENETLDIRSMTCILSCSAVLTIYGQKSKSTKHQMFKASQDNSDLTLEEVADLCRMYCLSVAISQVLPLSQRMKSRNISADWNTPVLACLDLRNICEHIILKTFSNTSDWNINWTHIPDLSDGLLLKNIAYFYEKEKSKGFKWIFGKTIEDKYSFLWNSILKVNPHGEQIQSYDIRTTSRSFLPKASSIIVRDENMPTIGLLRANSDIVEEYVGDLLDELPFLSSTEQRETPVPRGKYFDELTHWHSRRPLSDDYDRTKGGDEALKDERALRAYQKLQTFQRFSGQSLVSSSSKTIVLQNKESEKKGEKEKVVVKKKESQKSKKDQIIEENQKRMNAKEEIKEVEQWKSMASSIEKEMGANFFPGLKKLEYFIISTQTSSVKLLAERLGLRISLEVWVEHCSMHKKKKDLNIAVEIMKKIQTLQNKYKDVMTKEDQQMIAKCLSYLGFENLACTLPCSMVTNTQEDKKKAECSVGVGAARFQLQFMGPYMLRDERTDPDPRVQHFIPDTWQRKLLDVVDNNESAVIVAPTSSGKTYASYYCMEKVLSQDNEGVVVYVSPTKALVNQVVTTVISQFNKNLPNGVALCGVFTRDYRTDTLKSQILVTVPQCLEILLLSPHRQEWAKRIKYVIFDEIHCLGGEIGAEVWEHLLVMIRCPFLALSATISNPEHLTEWLQSVKNYWQIRDELLDVKRAEKGAKVKAHKKTEKMSYRVRLVVYNKRYNDLEKYVCSVQDSSISFEHYHPCAALTMDHMEKYGIPNDLSCSPRESLQLYDTMVNVWPEWSRRQELDPEEYKHFKNKINITKNETVAYDYELKKELINWIKQGNQKKISQVLKCLQPPESSCNVDCISDFPKLIEKLKEEQKLPALFFIFNIGLVEHLAEEAALFLKRKQDNKTKLLTEKETKKLGTKAKRLEKAIAKNKSSDVNDAFLANVANYENIEQVLKKDKEIPPDCTYADTTAVNNELLLEVFRQTSRSRDAKHLMFLAKRGVGYHHASLDAKGRRQVEMLFRMGYLRVVTATGSLALGINMPCKSVVFVQDSLYLDALNYRQMSGRAGRRGQDLLGNVYFFTIPLPKVKRLIKSDVPNLKGQFPLSISLVLRLMLLAAKAEHKEDASAKALSVMKHSLMAFKKPSETKMLKLYFLFCIHFLIHEGCLDQHCNPLDFTGLVTHLHYHEPSNFVFVSFLENGLFHRLCKPKNKGSKKFPQSVMETLVLVLANLFGRSYLLPSMLELKGTFKQSKVFLESLPGDFAAALEVYNSKISSVFGQYLLAVSHLANYEPEYKLPLSQINFYWEEYKDSELVNHLMNCTTRRSAISPFACLSGNTDYDLLISENVDSLLLQTVQVSQKHIPVLHLEKTDACGRKQLLNAYALDFFKHGSIDALEVDNGFHKGDAFYKLRDFSLCIAAISVSLREMCEDEDDPVVLALEQLNNMYREKLATAYPTHRVMFA</sequence>
<dbReference type="InterPro" id="IPR014001">
    <property type="entry name" value="Helicase_ATP-bd"/>
</dbReference>
<keyword evidence="2" id="KW-0378">Hydrolase</keyword>
<dbReference type="GO" id="GO:0003676">
    <property type="term" value="F:nucleic acid binding"/>
    <property type="evidence" value="ECO:0007669"/>
    <property type="project" value="InterPro"/>
</dbReference>
<evidence type="ECO:0000256" key="3">
    <source>
        <dbReference type="ARBA" id="ARBA00022806"/>
    </source>
</evidence>
<dbReference type="PANTHER" id="PTHR44533:SF4">
    <property type="entry name" value="DEAD_H RNA HELICASE, PUTATIVE-RELATED"/>
    <property type="match status" value="1"/>
</dbReference>
<evidence type="ECO:0000313" key="9">
    <source>
        <dbReference type="RefSeq" id="XP_041445169.1"/>
    </source>
</evidence>
<name>A0A8J1MTK9_XENLA</name>
<dbReference type="GO" id="GO:0004386">
    <property type="term" value="F:helicase activity"/>
    <property type="evidence" value="ECO:0007669"/>
    <property type="project" value="UniProtKB-KW"/>
</dbReference>
<keyword evidence="8" id="KW-1185">Reference proteome</keyword>
<feature type="domain" description="Helicase ATP-binding" evidence="6">
    <location>
        <begin position="822"/>
        <end position="989"/>
    </location>
</feature>
<dbReference type="CTD" id="108719603"/>
<keyword evidence="4" id="KW-0067">ATP-binding</keyword>
<dbReference type="Pfam" id="PF23002">
    <property type="entry name" value="PIN-like_DDX60"/>
    <property type="match status" value="1"/>
</dbReference>
<dbReference type="GeneID" id="108719603"/>
<dbReference type="PANTHER" id="PTHR44533">
    <property type="entry name" value="DEAD/H RNA HELICASE, PUTATIVE-RELATED"/>
    <property type="match status" value="1"/>
</dbReference>
<reference evidence="9" key="1">
    <citation type="submission" date="2025-08" db="UniProtKB">
        <authorList>
            <consortium name="RefSeq"/>
        </authorList>
    </citation>
    <scope>IDENTIFICATION</scope>
    <source>
        <strain evidence="9">J_2021</strain>
        <tissue evidence="9">Erythrocytes</tissue>
    </source>
</reference>
<dbReference type="InterPro" id="IPR011545">
    <property type="entry name" value="DEAD/DEAH_box_helicase_dom"/>
</dbReference>
<accession>A0A8J1MTK9</accession>
<evidence type="ECO:0000259" key="6">
    <source>
        <dbReference type="PROSITE" id="PS51192"/>
    </source>
</evidence>
<dbReference type="SUPFAM" id="SSF52540">
    <property type="entry name" value="P-loop containing nucleoside triphosphate hydrolases"/>
    <property type="match status" value="1"/>
</dbReference>
<feature type="region of interest" description="Disordered" evidence="5">
    <location>
        <begin position="1"/>
        <end position="67"/>
    </location>
</feature>
<feature type="region of interest" description="Disordered" evidence="5">
    <location>
        <begin position="614"/>
        <end position="639"/>
    </location>
</feature>
<dbReference type="InterPro" id="IPR052431">
    <property type="entry name" value="SKI2_subfamily_helicases"/>
</dbReference>
<feature type="compositionally biased region" description="Polar residues" evidence="5">
    <location>
        <begin position="1"/>
        <end position="10"/>
    </location>
</feature>
<dbReference type="InterPro" id="IPR001650">
    <property type="entry name" value="Helicase_C-like"/>
</dbReference>
<dbReference type="SMART" id="SM00487">
    <property type="entry name" value="DEXDc"/>
    <property type="match status" value="1"/>
</dbReference>
<evidence type="ECO:0000256" key="4">
    <source>
        <dbReference type="ARBA" id="ARBA00022840"/>
    </source>
</evidence>
<dbReference type="RefSeq" id="XP_041445169.1">
    <property type="nucleotide sequence ID" value="XM_041589235.1"/>
</dbReference>
<dbReference type="OrthoDB" id="64767at2759"/>
<feature type="domain" description="Helicase C-terminal" evidence="7">
    <location>
        <begin position="1246"/>
        <end position="1407"/>
    </location>
</feature>
<dbReference type="CDD" id="cd18025">
    <property type="entry name" value="DEXHc_DDX60"/>
    <property type="match status" value="1"/>
</dbReference>
<dbReference type="FunFam" id="3.40.50.300:FF:001039">
    <property type="entry name" value="ATP-dependent RNA helicase DDX60"/>
    <property type="match status" value="1"/>
</dbReference>
<feature type="compositionally biased region" description="Polar residues" evidence="5">
    <location>
        <begin position="25"/>
        <end position="40"/>
    </location>
</feature>
<dbReference type="Pfam" id="PF26167">
    <property type="entry name" value="TPR_DDX60"/>
    <property type="match status" value="1"/>
</dbReference>
<dbReference type="Gene3D" id="3.40.50.300">
    <property type="entry name" value="P-loop containing nucleotide triphosphate hydrolases"/>
    <property type="match status" value="2"/>
</dbReference>
<keyword evidence="3 9" id="KW-0347">Helicase</keyword>
<dbReference type="GO" id="GO:0005737">
    <property type="term" value="C:cytoplasm"/>
    <property type="evidence" value="ECO:0000318"/>
    <property type="project" value="GO_Central"/>
</dbReference>
<protein>
    <submittedName>
        <fullName evidence="9">LOW QUALITY PROTEIN: probable ATP-dependent RNA helicase DDX60</fullName>
    </submittedName>
</protein>
<proteinExistence type="predicted"/>
<dbReference type="GO" id="GO:0016787">
    <property type="term" value="F:hydrolase activity"/>
    <property type="evidence" value="ECO:0007669"/>
    <property type="project" value="UniProtKB-KW"/>
</dbReference>
<dbReference type="InterPro" id="IPR055124">
    <property type="entry name" value="PIN-like_DDX60"/>
</dbReference>
<feature type="compositionally biased region" description="Polar residues" evidence="5">
    <location>
        <begin position="54"/>
        <end position="67"/>
    </location>
</feature>
<evidence type="ECO:0000256" key="1">
    <source>
        <dbReference type="ARBA" id="ARBA00022741"/>
    </source>
</evidence>
<dbReference type="InterPro" id="IPR059032">
    <property type="entry name" value="WHD_DDX60"/>
</dbReference>
<dbReference type="Pfam" id="PF26076">
    <property type="entry name" value="WHD_DDX60"/>
    <property type="match status" value="1"/>
</dbReference>
<dbReference type="Proteomes" id="UP000186698">
    <property type="component" value="Chromosome 1L"/>
</dbReference>
<dbReference type="Pfam" id="PF00271">
    <property type="entry name" value="Helicase_C"/>
    <property type="match status" value="1"/>
</dbReference>
<evidence type="ECO:0000256" key="2">
    <source>
        <dbReference type="ARBA" id="ARBA00022801"/>
    </source>
</evidence>
<dbReference type="InterPro" id="IPR027417">
    <property type="entry name" value="P-loop_NTPase"/>
</dbReference>
<gene>
    <name evidence="9" type="primary">LOC108719603</name>
</gene>
<evidence type="ECO:0000259" key="7">
    <source>
        <dbReference type="PROSITE" id="PS51194"/>
    </source>
</evidence>